<feature type="binding site" evidence="1">
    <location>
        <position position="274"/>
    </location>
    <ligand>
        <name>Mg(2+)</name>
        <dbReference type="ChEBI" id="CHEBI:18420"/>
        <label>1</label>
    </ligand>
</feature>
<dbReference type="InterPro" id="IPR036705">
    <property type="entry name" value="Ribosyl_crysJ1_sf"/>
</dbReference>
<comment type="cofactor">
    <cofactor evidence="1">
        <name>Mg(2+)</name>
        <dbReference type="ChEBI" id="CHEBI:18420"/>
    </cofactor>
    <text evidence="1">Binds 2 magnesium ions per subunit.</text>
</comment>
<reference evidence="2" key="1">
    <citation type="submission" date="2017-02" db="EMBL/GenBank/DDBJ databases">
        <authorList>
            <person name="Regsiter A."/>
            <person name="William W."/>
        </authorList>
    </citation>
    <scope>NUCLEOTIDE SEQUENCE</scope>
    <source>
        <strain evidence="2">Bib</strain>
    </source>
</reference>
<dbReference type="SUPFAM" id="SSF101478">
    <property type="entry name" value="ADP-ribosylglycohydrolase"/>
    <property type="match status" value="1"/>
</dbReference>
<protein>
    <submittedName>
        <fullName evidence="2">ADP-ribosylation/Crystallin J1</fullName>
    </submittedName>
</protein>
<evidence type="ECO:0000313" key="2">
    <source>
        <dbReference type="EMBL" id="SLM15369.1"/>
    </source>
</evidence>
<dbReference type="GO" id="GO:0046872">
    <property type="term" value="F:metal ion binding"/>
    <property type="evidence" value="ECO:0007669"/>
    <property type="project" value="UniProtKB-KW"/>
</dbReference>
<gene>
    <name evidence="2" type="ORF">SPIROBIBN47_410060</name>
</gene>
<keyword evidence="1" id="KW-0460">Magnesium</keyword>
<evidence type="ECO:0000256" key="1">
    <source>
        <dbReference type="PIRSR" id="PIRSR605502-1"/>
    </source>
</evidence>
<proteinExistence type="predicted"/>
<dbReference type="Gene3D" id="1.10.4080.10">
    <property type="entry name" value="ADP-ribosylation/Crystallin J1"/>
    <property type="match status" value="1"/>
</dbReference>
<dbReference type="EMBL" id="FWDM01000036">
    <property type="protein sequence ID" value="SLM15369.1"/>
    <property type="molecule type" value="Genomic_DNA"/>
</dbReference>
<keyword evidence="1" id="KW-0479">Metal-binding</keyword>
<dbReference type="InterPro" id="IPR005502">
    <property type="entry name" value="Ribosyl_crysJ1"/>
</dbReference>
<dbReference type="Pfam" id="PF03747">
    <property type="entry name" value="ADP_ribosyl_GH"/>
    <property type="match status" value="1"/>
</dbReference>
<organism evidence="2">
    <name type="scientific">uncultured spirochete</name>
    <dbReference type="NCBI Taxonomy" id="156406"/>
    <lineage>
        <taxon>Bacteria</taxon>
        <taxon>Pseudomonadati</taxon>
        <taxon>Spirochaetota</taxon>
        <taxon>Spirochaetia</taxon>
        <taxon>Spirochaetales</taxon>
        <taxon>environmental samples</taxon>
    </lineage>
</organism>
<name>A0A3P3XLB5_9SPIR</name>
<sequence>MQNYKERNSSRKRLSELVFRDKVLGCWLGKNAGGTLGEPWERKFGVDEMFDVHWYSHIPEGGIPNDDLELQLIWFQALKERGPGITAWDLAEYWLDCVMYNFDEYGLSKANLKRGLVPPISGWHNNWFKNCMGSPIRSEIWACIAPGEPRIAAKYAFEDALCDHAGGESVFGEVFNAVLESCAFFESDKYRLIELGLASIPESCLTSRSIRDAWDMHKKGIDWREARNILKDRYSIPLAQYSPVNMGFQIIGLLYGEDFGDAICKAVDCGWDTDCTAATVGAILGIIEGASRLPEKWIKPLGYNISTNLRTGGIRNLRAPTDINELTDQVCAEAKRVLKFWDAEVAIEDASEETRDESSCFFRKYEFKIDRIAPYEPNVATWNLGTVSVSLRYLDSASIFSDRSTPLELEIHNPHPEAILIEISVLLPEKWSVEPIRQQTFTIEAYDTAKVAYNISVSDGIIEDSNRGYFIISAKNRMALCAVPLVLLGGSKWLVSPLFEGKTLEDDCGIDESLVPSTMLEEWSIYWRSGNDLSPESFYRGKPGSVFFFNSIWSPEETEVILGVSNTGRMKIWLNGQLCHTTVQPTCLRPNLGNGGGDGSNYCNIILHSGWNDMLIKLERGEKLLEAHVTLGKPNREYPKNLGEPCLGLRRAYFSWERGEWL</sequence>
<dbReference type="AlphaFoldDB" id="A0A3P3XLB5"/>
<accession>A0A3P3XLB5</accession>
<feature type="binding site" evidence="1">
    <location>
        <position position="272"/>
    </location>
    <ligand>
        <name>Mg(2+)</name>
        <dbReference type="ChEBI" id="CHEBI:18420"/>
        <label>1</label>
    </ligand>
</feature>